<dbReference type="Proteomes" id="UP000183039">
    <property type="component" value="Unassembled WGS sequence"/>
</dbReference>
<keyword evidence="4 8" id="KW-0479">Metal-binding</keyword>
<reference evidence="9 11" key="2">
    <citation type="submission" date="2015-12" db="EMBL/GenBank/DDBJ databases">
        <authorList>
            <person name="Lauer A."/>
            <person name="Humrighouse B."/>
            <person name="Loparev V."/>
            <person name="Shewmaker P.L."/>
            <person name="Whitney A.M."/>
            <person name="McLaughlin R.W."/>
        </authorList>
    </citation>
    <scope>NUCLEOTIDE SEQUENCE [LARGE SCALE GENOMIC DNA]</scope>
    <source>
        <strain evidence="9 11">LMG 23085</strain>
    </source>
</reference>
<evidence type="ECO:0000256" key="6">
    <source>
        <dbReference type="PIRNR" id="PIRNR001123"/>
    </source>
</evidence>
<dbReference type="InterPro" id="IPR023367">
    <property type="entry name" value="Peptidase_M42_dom2"/>
</dbReference>
<feature type="binding site" evidence="8">
    <location>
        <position position="214"/>
    </location>
    <ligand>
        <name>Zn(2+)</name>
        <dbReference type="ChEBI" id="CHEBI:29105"/>
        <label>2</label>
    </ligand>
</feature>
<comment type="cofactor">
    <cofactor evidence="8">
        <name>a divalent metal cation</name>
        <dbReference type="ChEBI" id="CHEBI:60240"/>
    </cofactor>
    <text evidence="8">Binds 2 divalent metal cations per subunit.</text>
</comment>
<protein>
    <submittedName>
        <fullName evidence="10">M42 family peptidase</fullName>
    </submittedName>
    <submittedName>
        <fullName evidence="9">Peptidase M28</fullName>
    </submittedName>
</protein>
<reference evidence="10 12" key="1">
    <citation type="submission" date="2014-12" db="EMBL/GenBank/DDBJ databases">
        <title>Draft genome sequences of 29 type strains of Enterococci.</title>
        <authorList>
            <person name="Zhong Z."/>
            <person name="Sun Z."/>
            <person name="Liu W."/>
            <person name="Zhang W."/>
            <person name="Zhang H."/>
        </authorList>
    </citation>
    <scope>NUCLEOTIDE SEQUENCE [LARGE SCALE GENOMIC DNA]</scope>
    <source>
        <strain evidence="10 12">DSM 22801</strain>
    </source>
</reference>
<feature type="binding site" evidence="8">
    <location>
        <position position="181"/>
    </location>
    <ligand>
        <name>Zn(2+)</name>
        <dbReference type="ChEBI" id="CHEBI:29105"/>
        <label>2</label>
    </ligand>
</feature>
<dbReference type="AlphaFoldDB" id="A0A0S3KB49"/>
<feature type="binding site" evidence="8">
    <location>
        <position position="236"/>
    </location>
    <ligand>
        <name>Zn(2+)</name>
        <dbReference type="ChEBI" id="CHEBI:29105"/>
        <label>1</label>
    </ligand>
</feature>
<evidence type="ECO:0000256" key="2">
    <source>
        <dbReference type="ARBA" id="ARBA00022438"/>
    </source>
</evidence>
<evidence type="ECO:0000256" key="5">
    <source>
        <dbReference type="ARBA" id="ARBA00022801"/>
    </source>
</evidence>
<dbReference type="PANTHER" id="PTHR32481:SF21">
    <property type="entry name" value="AMINOPEPTIDASE YSDC-RELATED"/>
    <property type="match status" value="1"/>
</dbReference>
<dbReference type="GO" id="GO:0004177">
    <property type="term" value="F:aminopeptidase activity"/>
    <property type="evidence" value="ECO:0007669"/>
    <property type="project" value="UniProtKB-UniRule"/>
</dbReference>
<dbReference type="EMBL" id="CP013614">
    <property type="protein sequence ID" value="ALS01511.1"/>
    <property type="molecule type" value="Genomic_DNA"/>
</dbReference>
<sequence length="360" mass="39839">MDQKEERLLIDLTNAKGVPGNEGEVREIFKKYAEPFADKVMYDGLGSIIAKRIGDKEGPKVFFSGHLDEVGFMVTQITEKGFIKFQTLGGWWGQVMLAQQVQIKTGKGELFYGVIGSKPPHVLTAEARKQPYDVADMFIDIGASSDKQVAEWGIKPGDMITPYIEYRRLNDTKFMLAKAWDNRIGTAVSLRVLENLAAEGHPNILFAGSDVQEEVGLRGAQTSTHLVDPDIAFALDTGTAGDTPGMTPKEADSELGKGPQILIFDASMIPHKKLRDFVIQVAEENNIPFQYTVITGGGTDAGRMHLTRNGIPSLAITVPVRYLHSHTSMIHEDDYLNTVKLVTEVVKRLDKKTVDELRSY</sequence>
<name>A0A0S3KB49_9ENTE</name>
<gene>
    <name evidence="9" type="ORF">ATZ33_09060</name>
    <name evidence="10" type="ORF">RV15_GL003584</name>
</gene>
<keyword evidence="2" id="KW-0031">Aminopeptidase</keyword>
<dbReference type="InterPro" id="IPR051464">
    <property type="entry name" value="Peptidase_M42_aminopept"/>
</dbReference>
<dbReference type="OrthoDB" id="9772053at2"/>
<evidence type="ECO:0000313" key="12">
    <source>
        <dbReference type="Proteomes" id="UP000183039"/>
    </source>
</evidence>
<feature type="binding site" evidence="8">
    <location>
        <position position="181"/>
    </location>
    <ligand>
        <name>Zn(2+)</name>
        <dbReference type="ChEBI" id="CHEBI:29105"/>
        <label>1</label>
    </ligand>
</feature>
<evidence type="ECO:0000256" key="1">
    <source>
        <dbReference type="ARBA" id="ARBA00006272"/>
    </source>
</evidence>
<dbReference type="GO" id="GO:0046872">
    <property type="term" value="F:metal ion binding"/>
    <property type="evidence" value="ECO:0007669"/>
    <property type="project" value="UniProtKB-UniRule"/>
</dbReference>
<dbReference type="PIRSF" id="PIRSF001123">
    <property type="entry name" value="PepA_GA"/>
    <property type="match status" value="1"/>
</dbReference>
<dbReference type="PANTHER" id="PTHR32481">
    <property type="entry name" value="AMINOPEPTIDASE"/>
    <property type="match status" value="1"/>
</dbReference>
<keyword evidence="5" id="KW-0378">Hydrolase</keyword>
<dbReference type="CDD" id="cd05656">
    <property type="entry name" value="M42_Frv"/>
    <property type="match status" value="1"/>
</dbReference>
<dbReference type="EMBL" id="JXLC01000009">
    <property type="protein sequence ID" value="OJG91939.1"/>
    <property type="molecule type" value="Genomic_DNA"/>
</dbReference>
<evidence type="ECO:0000256" key="7">
    <source>
        <dbReference type="PIRSR" id="PIRSR001123-1"/>
    </source>
</evidence>
<dbReference type="SUPFAM" id="SSF53187">
    <property type="entry name" value="Zn-dependent exopeptidases"/>
    <property type="match status" value="1"/>
</dbReference>
<dbReference type="Proteomes" id="UP000065511">
    <property type="component" value="Chromosome"/>
</dbReference>
<comment type="similarity">
    <text evidence="1 6">Belongs to the peptidase M42 family.</text>
</comment>
<evidence type="ECO:0000313" key="9">
    <source>
        <dbReference type="EMBL" id="ALS01511.1"/>
    </source>
</evidence>
<dbReference type="Gene3D" id="3.40.630.10">
    <property type="entry name" value="Zn peptidases"/>
    <property type="match status" value="1"/>
</dbReference>
<accession>A0A0S3KB49</accession>
<keyword evidence="3" id="KW-0645">Protease</keyword>
<feature type="active site" description="Proton acceptor" evidence="7">
    <location>
        <position position="213"/>
    </location>
</feature>
<dbReference type="SUPFAM" id="SSF101821">
    <property type="entry name" value="Aminopeptidase/glucanase lid domain"/>
    <property type="match status" value="1"/>
</dbReference>
<dbReference type="KEGG" id="ess:ATZ33_09060"/>
<evidence type="ECO:0000256" key="8">
    <source>
        <dbReference type="PIRSR" id="PIRSR001123-2"/>
    </source>
</evidence>
<feature type="binding site" evidence="8">
    <location>
        <position position="324"/>
    </location>
    <ligand>
        <name>Zn(2+)</name>
        <dbReference type="ChEBI" id="CHEBI:29105"/>
        <label>2</label>
    </ligand>
</feature>
<evidence type="ECO:0000313" key="11">
    <source>
        <dbReference type="Proteomes" id="UP000065511"/>
    </source>
</evidence>
<evidence type="ECO:0000256" key="3">
    <source>
        <dbReference type="ARBA" id="ARBA00022670"/>
    </source>
</evidence>
<evidence type="ECO:0000313" key="10">
    <source>
        <dbReference type="EMBL" id="OJG91939.1"/>
    </source>
</evidence>
<keyword evidence="11" id="KW-1185">Reference proteome</keyword>
<dbReference type="RefSeq" id="WP_071877505.1">
    <property type="nucleotide sequence ID" value="NZ_JXLC01000009.1"/>
</dbReference>
<evidence type="ECO:0000256" key="4">
    <source>
        <dbReference type="ARBA" id="ARBA00022723"/>
    </source>
</evidence>
<dbReference type="Pfam" id="PF05343">
    <property type="entry name" value="Peptidase_M42"/>
    <property type="match status" value="1"/>
</dbReference>
<dbReference type="GO" id="GO:0006508">
    <property type="term" value="P:proteolysis"/>
    <property type="evidence" value="ECO:0007669"/>
    <property type="project" value="UniProtKB-KW"/>
</dbReference>
<feature type="binding site" evidence="8">
    <location>
        <position position="66"/>
    </location>
    <ligand>
        <name>Zn(2+)</name>
        <dbReference type="ChEBI" id="CHEBI:29105"/>
        <label>1</label>
    </ligand>
</feature>
<dbReference type="InterPro" id="IPR008007">
    <property type="entry name" value="Peptidase_M42"/>
</dbReference>
<dbReference type="Gene3D" id="2.40.30.40">
    <property type="entry name" value="Peptidase M42, domain 2"/>
    <property type="match status" value="1"/>
</dbReference>
<proteinExistence type="inferred from homology"/>
<organism evidence="10 12">
    <name type="scientific">Enterococcus silesiacus</name>
    <dbReference type="NCBI Taxonomy" id="332949"/>
    <lineage>
        <taxon>Bacteria</taxon>
        <taxon>Bacillati</taxon>
        <taxon>Bacillota</taxon>
        <taxon>Bacilli</taxon>
        <taxon>Lactobacillales</taxon>
        <taxon>Enterococcaceae</taxon>
        <taxon>Enterococcus</taxon>
    </lineage>
</organism>